<evidence type="ECO:0000313" key="2">
    <source>
        <dbReference type="Proteomes" id="UP000574390"/>
    </source>
</evidence>
<comment type="caution">
    <text evidence="1">The sequence shown here is derived from an EMBL/GenBank/DDBJ whole genome shotgun (WGS) entry which is preliminary data.</text>
</comment>
<protein>
    <submittedName>
        <fullName evidence="1">Uncharacterized protein</fullName>
    </submittedName>
</protein>
<proteinExistence type="predicted"/>
<feature type="non-terminal residue" evidence="1">
    <location>
        <position position="1"/>
    </location>
</feature>
<name>A0A7J6T8G1_PEROL</name>
<dbReference type="AlphaFoldDB" id="A0A7J6T8G1"/>
<organism evidence="1 2">
    <name type="scientific">Perkinsus olseni</name>
    <name type="common">Perkinsus atlanticus</name>
    <dbReference type="NCBI Taxonomy" id="32597"/>
    <lineage>
        <taxon>Eukaryota</taxon>
        <taxon>Sar</taxon>
        <taxon>Alveolata</taxon>
        <taxon>Perkinsozoa</taxon>
        <taxon>Perkinsea</taxon>
        <taxon>Perkinsida</taxon>
        <taxon>Perkinsidae</taxon>
        <taxon>Perkinsus</taxon>
    </lineage>
</organism>
<dbReference type="EMBL" id="JABANM010009071">
    <property type="protein sequence ID" value="KAF4741538.1"/>
    <property type="molecule type" value="Genomic_DNA"/>
</dbReference>
<evidence type="ECO:0000313" key="1">
    <source>
        <dbReference type="EMBL" id="KAF4741538.1"/>
    </source>
</evidence>
<accession>A0A7J6T8G1</accession>
<dbReference type="Proteomes" id="UP000574390">
    <property type="component" value="Unassembled WGS sequence"/>
</dbReference>
<sequence length="265" mass="29882">MGSLRCEVCNSLNKSRSEDSYSNNANTLGNSEVRCINTTYLMDLNHSVMSELMLNVFDNWVEVYRSLFSFGERLDRIHLKLKERLNVNWMELVVKDSEEIKSLLSDAGAAQCWAPVGLSRSGMGDVVLIALRLGGPRDVSFSDNHARGMRLITAHTMGAREPLKMMRDLGSFMKDGSSFATLYELGEVYREVTKLENIDEASRVVVLSKLIEALGRKKFLLRYHSLSRCLKRPSQKYVNLTPSSSTRLLRLAGRKILSCTTSRMG</sequence>
<gene>
    <name evidence="1" type="ORF">FOZ62_030308</name>
</gene>
<reference evidence="1 2" key="1">
    <citation type="submission" date="2020-04" db="EMBL/GenBank/DDBJ databases">
        <title>Perkinsus olseni comparative genomics.</title>
        <authorList>
            <person name="Bogema D.R."/>
        </authorList>
    </citation>
    <scope>NUCLEOTIDE SEQUENCE [LARGE SCALE GENOMIC DNA]</scope>
    <source>
        <strain evidence="1">ATCC PRA-205</strain>
    </source>
</reference>